<feature type="region of interest" description="Disordered" evidence="1">
    <location>
        <begin position="115"/>
        <end position="135"/>
    </location>
</feature>
<reference evidence="2 3" key="1">
    <citation type="submission" date="2019-04" db="EMBL/GenBank/DDBJ databases">
        <title>Comparative genomics of Aeromonas veronii strains pathogenic to fish.</title>
        <authorList>
            <person name="Cascarano M.C."/>
            <person name="Smyrli M."/>
            <person name="Katharios P."/>
        </authorList>
    </citation>
    <scope>NUCLEOTIDE SEQUENCE [LARGE SCALE GENOMIC DNA]</scope>
    <source>
        <strain evidence="2 3">XU1</strain>
    </source>
</reference>
<proteinExistence type="predicted"/>
<comment type="caution">
    <text evidence="2">The sequence shown here is derived from an EMBL/GenBank/DDBJ whole genome shotgun (WGS) entry which is preliminary data.</text>
</comment>
<dbReference type="Proteomes" id="UP000309618">
    <property type="component" value="Unassembled WGS sequence"/>
</dbReference>
<evidence type="ECO:0000313" key="2">
    <source>
        <dbReference type="EMBL" id="THJ45552.1"/>
    </source>
</evidence>
<dbReference type="SUPFAM" id="SSF69635">
    <property type="entry name" value="Type III secretory system chaperone-like"/>
    <property type="match status" value="1"/>
</dbReference>
<dbReference type="KEGG" id="avo:AMS64_04870"/>
<feature type="compositionally biased region" description="Polar residues" evidence="1">
    <location>
        <begin position="120"/>
        <end position="135"/>
    </location>
</feature>
<dbReference type="RefSeq" id="WP_047437818.1">
    <property type="nucleotide sequence ID" value="NZ_CAWNSG010000005.1"/>
</dbReference>
<evidence type="ECO:0000313" key="3">
    <source>
        <dbReference type="Proteomes" id="UP000309618"/>
    </source>
</evidence>
<protein>
    <submittedName>
        <fullName evidence="2">Uncharacterized protein</fullName>
    </submittedName>
</protein>
<dbReference type="EMBL" id="SSUX01000006">
    <property type="protein sequence ID" value="THJ45552.1"/>
    <property type="molecule type" value="Genomic_DNA"/>
</dbReference>
<evidence type="ECO:0000256" key="1">
    <source>
        <dbReference type="SAM" id="MobiDB-lite"/>
    </source>
</evidence>
<dbReference type="Gene3D" id="3.30.1460.10">
    <property type="match status" value="1"/>
</dbReference>
<sequence length="135" mass="14981">MYHALITALYTQLGLPLPVAGQTATTLAINDELVLTLAEDEGHLVIYLLLPGHAMPNTPLLNHLGDEPVFLLDQTEQGETLIWAREWLDHLTVDSLLLLLERAIELAAELLTHQHDREQSTQPQHPASTTATIRV</sequence>
<name>A0A2S3XQM7_AERVE</name>
<dbReference type="AlphaFoldDB" id="A0A2S3XQM7"/>
<accession>A0A2S3XQM7</accession>
<organism evidence="2 3">
    <name type="scientific">Aeromonas veronii</name>
    <dbReference type="NCBI Taxonomy" id="654"/>
    <lineage>
        <taxon>Bacteria</taxon>
        <taxon>Pseudomonadati</taxon>
        <taxon>Pseudomonadota</taxon>
        <taxon>Gammaproteobacteria</taxon>
        <taxon>Aeromonadales</taxon>
        <taxon>Aeromonadaceae</taxon>
        <taxon>Aeromonas</taxon>
    </lineage>
</organism>
<gene>
    <name evidence="2" type="ORF">E8Q35_10795</name>
</gene>